<dbReference type="InterPro" id="IPR036721">
    <property type="entry name" value="RCK_C_sf"/>
</dbReference>
<dbReference type="EMBL" id="NDWU01000012">
    <property type="protein sequence ID" value="PUA31893.1"/>
    <property type="molecule type" value="Genomic_DNA"/>
</dbReference>
<dbReference type="Gene3D" id="3.30.70.1450">
    <property type="entry name" value="Regulator of K+ conductance, C-terminal domain"/>
    <property type="match status" value="2"/>
</dbReference>
<dbReference type="InterPro" id="IPR038078">
    <property type="entry name" value="PhoU-like_sf"/>
</dbReference>
<name>A0A2R7Y343_9ARCH</name>
<comment type="caution">
    <text evidence="2">The sequence shown here is derived from an EMBL/GenBank/DDBJ whole genome shotgun (WGS) entry which is preliminary data.</text>
</comment>
<dbReference type="Proteomes" id="UP000244066">
    <property type="component" value="Unassembled WGS sequence"/>
</dbReference>
<dbReference type="InterPro" id="IPR006037">
    <property type="entry name" value="RCK_C"/>
</dbReference>
<protein>
    <recommendedName>
        <fullName evidence="1">RCK C-terminal domain-containing protein</fullName>
    </recommendedName>
</protein>
<accession>A0A2R7Y343</accession>
<dbReference type="PANTHER" id="PTHR30445:SF8">
    <property type="entry name" value="K(+)_H(+) ANTIPORTER SUBUNIT KHTT"/>
    <property type="match status" value="1"/>
</dbReference>
<dbReference type="InterPro" id="IPR050144">
    <property type="entry name" value="AAE_transporter"/>
</dbReference>
<feature type="domain" description="RCK C-terminal" evidence="1">
    <location>
        <begin position="98"/>
        <end position="180"/>
    </location>
</feature>
<dbReference type="PROSITE" id="PS51202">
    <property type="entry name" value="RCK_C"/>
    <property type="match status" value="2"/>
</dbReference>
<gene>
    <name evidence="2" type="ORF">B9J98_05210</name>
</gene>
<dbReference type="Pfam" id="PF01895">
    <property type="entry name" value="PhoU"/>
    <property type="match status" value="2"/>
</dbReference>
<dbReference type="AlphaFoldDB" id="A0A2R7Y343"/>
<evidence type="ECO:0000313" key="2">
    <source>
        <dbReference type="EMBL" id="PUA31893.1"/>
    </source>
</evidence>
<dbReference type="SUPFAM" id="SSF109755">
    <property type="entry name" value="PhoU-like"/>
    <property type="match status" value="2"/>
</dbReference>
<dbReference type="SUPFAM" id="SSF116726">
    <property type="entry name" value="TrkA C-terminal domain-like"/>
    <property type="match status" value="2"/>
</dbReference>
<evidence type="ECO:0000313" key="3">
    <source>
        <dbReference type="Proteomes" id="UP000244066"/>
    </source>
</evidence>
<dbReference type="GO" id="GO:0006813">
    <property type="term" value="P:potassium ion transport"/>
    <property type="evidence" value="ECO:0007669"/>
    <property type="project" value="InterPro"/>
</dbReference>
<dbReference type="Pfam" id="PF02080">
    <property type="entry name" value="TrkA_C"/>
    <property type="match status" value="2"/>
</dbReference>
<reference evidence="2 3" key="1">
    <citation type="submission" date="2017-04" db="EMBL/GenBank/DDBJ databases">
        <title>Draft Aigarchaeota genome from a New Zealand hot spring.</title>
        <authorList>
            <person name="Reysenbach A.-L."/>
            <person name="Donaho J.A."/>
            <person name="Gerhart J."/>
            <person name="Kelley J.F."/>
            <person name="Kouba K."/>
            <person name="Podar M."/>
            <person name="Stott M."/>
        </authorList>
    </citation>
    <scope>NUCLEOTIDE SEQUENCE [LARGE SCALE GENOMIC DNA]</scope>
    <source>
        <strain evidence="2">NZ13_MG1</strain>
    </source>
</reference>
<dbReference type="Gene3D" id="1.20.58.220">
    <property type="entry name" value="Phosphate transport system protein phou homolog 2, domain 2"/>
    <property type="match status" value="2"/>
</dbReference>
<evidence type="ECO:0000259" key="1">
    <source>
        <dbReference type="PROSITE" id="PS51202"/>
    </source>
</evidence>
<sequence length="393" mass="43687">MKDIITQMKDTSELMLDLAFSTILFEEEYFAEEVLELEKKMTELCFKAREVVMLASKGIKEVESLSAVLQIIQAAEKVSNAAVDIATIELRDIGLPKAFFKTMHLIEETITSLVVPENSAGIGKSLDYVEKETGMQIITLKRDGQWLIKPDGRITLKAGDKLIAKGPFEALSNFEVFMLGKHVMVPSISELMEPESQRKIREMLVEMMNLSQLAVDLAYSSTIFYNREIAEEVSKVEENMDRMQEAVEHEILLFAKVTDNVKLLRGLLRLAWALETITDASVEMASIVQSGVALHPIFISAMEESDEVIGKVEVKPGSKLDGLTVTECGLQSDMGIQIVTIRKARTGKWEYHPKGDTKIEAGDVLILKGRKEAIDSLTSLTAMESAPNEPGQV</sequence>
<organism evidence="2 3">
    <name type="scientific">Candidatus Terraquivivens tikiterensis</name>
    <dbReference type="NCBI Taxonomy" id="1980982"/>
    <lineage>
        <taxon>Archaea</taxon>
        <taxon>Nitrososphaerota</taxon>
        <taxon>Candidatus Wolframiiraptoraceae</taxon>
        <taxon>Candidatus Terraquivivens</taxon>
    </lineage>
</organism>
<proteinExistence type="predicted"/>
<dbReference type="GO" id="GO:0008324">
    <property type="term" value="F:monoatomic cation transmembrane transporter activity"/>
    <property type="evidence" value="ECO:0007669"/>
    <property type="project" value="InterPro"/>
</dbReference>
<feature type="domain" description="RCK C-terminal" evidence="1">
    <location>
        <begin position="297"/>
        <end position="383"/>
    </location>
</feature>
<dbReference type="InterPro" id="IPR026022">
    <property type="entry name" value="PhoU_dom"/>
</dbReference>
<dbReference type="PANTHER" id="PTHR30445">
    <property type="entry name" value="K(+)_H(+) ANTIPORTER SUBUNIT KHTT"/>
    <property type="match status" value="1"/>
</dbReference>